<feature type="region of interest" description="Disordered" evidence="1">
    <location>
        <begin position="336"/>
        <end position="408"/>
    </location>
</feature>
<protein>
    <recommendedName>
        <fullName evidence="3">Alliinase EGF-like domain-containing protein</fullName>
    </recommendedName>
</protein>
<feature type="compositionally biased region" description="Low complexity" evidence="1">
    <location>
        <begin position="235"/>
        <end position="257"/>
    </location>
</feature>
<feature type="transmembrane region" description="Helical" evidence="2">
    <location>
        <begin position="15"/>
        <end position="35"/>
    </location>
</feature>
<gene>
    <name evidence="4" type="ORF">EJB05_17188</name>
</gene>
<dbReference type="AlphaFoldDB" id="A0A5J9VIR2"/>
<evidence type="ECO:0000259" key="3">
    <source>
        <dbReference type="Pfam" id="PF04863"/>
    </source>
</evidence>
<feature type="domain" description="Alliinase EGF-like" evidence="3">
    <location>
        <begin position="59"/>
        <end position="114"/>
    </location>
</feature>
<dbReference type="Pfam" id="PF04863">
    <property type="entry name" value="EGF_alliinase"/>
    <property type="match status" value="1"/>
</dbReference>
<dbReference type="Gramene" id="TVU35304">
    <property type="protein sequence ID" value="TVU35304"/>
    <property type="gene ID" value="EJB05_17188"/>
</dbReference>
<feature type="compositionally biased region" description="Basic residues" evidence="1">
    <location>
        <begin position="270"/>
        <end position="303"/>
    </location>
</feature>
<keyword evidence="2" id="KW-1133">Transmembrane helix</keyword>
<dbReference type="EMBL" id="RWGY01000009">
    <property type="protein sequence ID" value="TVU35304.1"/>
    <property type="molecule type" value="Genomic_DNA"/>
</dbReference>
<keyword evidence="2" id="KW-0472">Membrane</keyword>
<dbReference type="Gene3D" id="2.10.25.30">
    <property type="entry name" value="EGF-like, alliinase"/>
    <property type="match status" value="1"/>
</dbReference>
<dbReference type="InterPro" id="IPR006947">
    <property type="entry name" value="EGF_alliinase"/>
</dbReference>
<organism evidence="4 5">
    <name type="scientific">Eragrostis curvula</name>
    <name type="common">weeping love grass</name>
    <dbReference type="NCBI Taxonomy" id="38414"/>
    <lineage>
        <taxon>Eukaryota</taxon>
        <taxon>Viridiplantae</taxon>
        <taxon>Streptophyta</taxon>
        <taxon>Embryophyta</taxon>
        <taxon>Tracheophyta</taxon>
        <taxon>Spermatophyta</taxon>
        <taxon>Magnoliopsida</taxon>
        <taxon>Liliopsida</taxon>
        <taxon>Poales</taxon>
        <taxon>Poaceae</taxon>
        <taxon>PACMAD clade</taxon>
        <taxon>Chloridoideae</taxon>
        <taxon>Eragrostideae</taxon>
        <taxon>Eragrostidinae</taxon>
        <taxon>Eragrostis</taxon>
    </lineage>
</organism>
<sequence>MEAATAAGGPPRRPAVLILHALLYTSLLLNALLLARHFVSPTRLGAASDDDGGCSCGLTWSLKAAREAEAVAATDCSGHGQVFLDGVAGEDGRTGCECNKCFGGADCSMRTANCTADADSAAVIKKLGFWGLHALPNPNPKFWFGTKIKIELGWGYLNPCSGVAKRCARTMAPSSAAGKAHGISTPCVPVTRIRTTPRGISSAAREPTRARLLAVVAPGCGRDTSASPPSHRDASAPPLSRLRSSPPSPRIRSGARAVNGAFPPRSPTRSPRHRRARVPRRRKDRPARHKLRRAGPHAHRGRRPPLSPCSPTWHRSISSLRGATRQLEDQPARHQIVMALPPPSPGHRRRPSARDGARHSGHHGEQLDGAPRDFSHARVGEQLPRHHGGAAARPGSPPCGRRRGAEQERVREWGESALGFCPHSPVLIEWREPSTVRSEQTSQIPAGRERAARLGRIAGLLACAQG</sequence>
<evidence type="ECO:0000313" key="4">
    <source>
        <dbReference type="EMBL" id="TVU35304.1"/>
    </source>
</evidence>
<feature type="region of interest" description="Disordered" evidence="1">
    <location>
        <begin position="219"/>
        <end position="315"/>
    </location>
</feature>
<keyword evidence="2" id="KW-0812">Transmembrane</keyword>
<name>A0A5J9VIR2_9POAL</name>
<evidence type="ECO:0000256" key="2">
    <source>
        <dbReference type="SAM" id="Phobius"/>
    </source>
</evidence>
<dbReference type="InterPro" id="IPR037029">
    <property type="entry name" value="Alliinase_N_sf"/>
</dbReference>
<dbReference type="Proteomes" id="UP000324897">
    <property type="component" value="Unassembled WGS sequence"/>
</dbReference>
<comment type="caution">
    <text evidence="4">The sequence shown here is derived from an EMBL/GenBank/DDBJ whole genome shotgun (WGS) entry which is preliminary data.</text>
</comment>
<reference evidence="4 5" key="1">
    <citation type="journal article" date="2019" name="Sci. Rep.">
        <title>A high-quality genome of Eragrostis curvula grass provides insights into Poaceae evolution and supports new strategies to enhance forage quality.</title>
        <authorList>
            <person name="Carballo J."/>
            <person name="Santos B.A.C.M."/>
            <person name="Zappacosta D."/>
            <person name="Garbus I."/>
            <person name="Selva J.P."/>
            <person name="Gallo C.A."/>
            <person name="Diaz A."/>
            <person name="Albertini E."/>
            <person name="Caccamo M."/>
            <person name="Echenique V."/>
        </authorList>
    </citation>
    <scope>NUCLEOTIDE SEQUENCE [LARGE SCALE GENOMIC DNA]</scope>
    <source>
        <strain evidence="5">cv. Victoria</strain>
        <tissue evidence="4">Leaf</tissue>
    </source>
</reference>
<evidence type="ECO:0000256" key="1">
    <source>
        <dbReference type="SAM" id="MobiDB-lite"/>
    </source>
</evidence>
<dbReference type="GO" id="GO:0016846">
    <property type="term" value="F:carbon-sulfur lyase activity"/>
    <property type="evidence" value="ECO:0007669"/>
    <property type="project" value="InterPro"/>
</dbReference>
<accession>A0A5J9VIR2</accession>
<feature type="non-terminal residue" evidence="4">
    <location>
        <position position="1"/>
    </location>
</feature>
<proteinExistence type="predicted"/>
<evidence type="ECO:0000313" key="5">
    <source>
        <dbReference type="Proteomes" id="UP000324897"/>
    </source>
</evidence>
<feature type="compositionally biased region" description="Basic and acidic residues" evidence="1">
    <location>
        <begin position="352"/>
        <end position="379"/>
    </location>
</feature>
<keyword evidence="5" id="KW-1185">Reference proteome</keyword>